<dbReference type="InterPro" id="IPR002801">
    <property type="entry name" value="Asp_carbamoylTrfase_reg"/>
</dbReference>
<dbReference type="GO" id="GO:0006207">
    <property type="term" value="P:'de novo' pyrimidine nucleobase biosynthetic process"/>
    <property type="evidence" value="ECO:0007669"/>
    <property type="project" value="InterPro"/>
</dbReference>
<evidence type="ECO:0000256" key="2">
    <source>
        <dbReference type="ARBA" id="ARBA00022833"/>
    </source>
</evidence>
<evidence type="ECO:0000259" key="5">
    <source>
        <dbReference type="Pfam" id="PF02748"/>
    </source>
</evidence>
<dbReference type="EMBL" id="VSSQ01019472">
    <property type="protein sequence ID" value="MPM63535.1"/>
    <property type="molecule type" value="Genomic_DNA"/>
</dbReference>
<dbReference type="InterPro" id="IPR020545">
    <property type="entry name" value="Asp_carbamoyltransf_reg_N"/>
</dbReference>
<dbReference type="GO" id="GO:0006221">
    <property type="term" value="P:pyrimidine nucleotide biosynthetic process"/>
    <property type="evidence" value="ECO:0007669"/>
    <property type="project" value="UniProtKB-KW"/>
</dbReference>
<proteinExistence type="predicted"/>
<feature type="domain" description="Aspartate carbamoyltransferase regulatory subunit N-terminal" evidence="4">
    <location>
        <begin position="2"/>
        <end position="45"/>
    </location>
</feature>
<dbReference type="AlphaFoldDB" id="A0A645BDL4"/>
<dbReference type="InterPro" id="IPR036793">
    <property type="entry name" value="Asp_carbatrfase_reg_N_sf"/>
</dbReference>
<dbReference type="Pfam" id="PF02748">
    <property type="entry name" value="PyrI_C"/>
    <property type="match status" value="1"/>
</dbReference>
<comment type="caution">
    <text evidence="6">The sequence shown here is derived from an EMBL/GenBank/DDBJ whole genome shotgun (WGS) entry which is preliminary data.</text>
</comment>
<evidence type="ECO:0000259" key="4">
    <source>
        <dbReference type="Pfam" id="PF01948"/>
    </source>
</evidence>
<dbReference type="PANTHER" id="PTHR35805">
    <property type="entry name" value="ASPARTATE CARBAMOYLTRANSFERASE REGULATORY CHAIN"/>
    <property type="match status" value="1"/>
</dbReference>
<dbReference type="GO" id="GO:0046872">
    <property type="term" value="F:metal ion binding"/>
    <property type="evidence" value="ECO:0007669"/>
    <property type="project" value="UniProtKB-KW"/>
</dbReference>
<evidence type="ECO:0000256" key="1">
    <source>
        <dbReference type="ARBA" id="ARBA00022723"/>
    </source>
</evidence>
<keyword evidence="2" id="KW-0862">Zinc</keyword>
<accession>A0A645BDL4</accession>
<keyword evidence="6" id="KW-0808">Transferase</keyword>
<protein>
    <submittedName>
        <fullName evidence="6">Aspartate carbamoyltransferase regulatory chain</fullName>
    </submittedName>
</protein>
<dbReference type="SUPFAM" id="SSF54893">
    <property type="entry name" value="Aspartate carbamoyltransferase, Regulatory-chain, N-terminal domain"/>
    <property type="match status" value="1"/>
</dbReference>
<dbReference type="GO" id="GO:0016740">
    <property type="term" value="F:transferase activity"/>
    <property type="evidence" value="ECO:0007669"/>
    <property type="project" value="UniProtKB-KW"/>
</dbReference>
<sequence length="106" mass="12063">MLGKKGIIKISDKYFEAADINRIALIAPQAKINIIHDFEVVEKRVLTIPPSINGIVKCMNPMCITNHQPIETLFSTIVEHPDIKLVCHFCEKTTDRDNLKIISNRH</sequence>
<evidence type="ECO:0000313" key="6">
    <source>
        <dbReference type="EMBL" id="MPM63535.1"/>
    </source>
</evidence>
<dbReference type="GO" id="GO:0009347">
    <property type="term" value="C:aspartate carbamoyltransferase complex"/>
    <property type="evidence" value="ECO:0007669"/>
    <property type="project" value="InterPro"/>
</dbReference>
<organism evidence="6">
    <name type="scientific">bioreactor metagenome</name>
    <dbReference type="NCBI Taxonomy" id="1076179"/>
    <lineage>
        <taxon>unclassified sequences</taxon>
        <taxon>metagenomes</taxon>
        <taxon>ecological metagenomes</taxon>
    </lineage>
</organism>
<dbReference type="Gene3D" id="2.30.30.20">
    <property type="entry name" value="Aspartate carbamoyltransferase regulatory subunit, C-terminal domain"/>
    <property type="match status" value="1"/>
</dbReference>
<dbReference type="Gene3D" id="3.30.70.140">
    <property type="entry name" value="Aspartate carbamoyltransferase regulatory subunit, N-terminal domain"/>
    <property type="match status" value="1"/>
</dbReference>
<dbReference type="InterPro" id="IPR036792">
    <property type="entry name" value="Asp_carbatrfase_reg_C_sf"/>
</dbReference>
<dbReference type="SUPFAM" id="SSF57825">
    <property type="entry name" value="Aspartate carbamoyltransferase, Regulatory-chain, C-terminal domain"/>
    <property type="match status" value="1"/>
</dbReference>
<keyword evidence="1" id="KW-0479">Metal-binding</keyword>
<dbReference type="PANTHER" id="PTHR35805:SF1">
    <property type="entry name" value="ASPARTATE CARBAMOYLTRANSFERASE REGULATORY CHAIN"/>
    <property type="match status" value="1"/>
</dbReference>
<keyword evidence="3" id="KW-0665">Pyrimidine biosynthesis</keyword>
<reference evidence="6" key="1">
    <citation type="submission" date="2019-08" db="EMBL/GenBank/DDBJ databases">
        <authorList>
            <person name="Kucharzyk K."/>
            <person name="Murdoch R.W."/>
            <person name="Higgins S."/>
            <person name="Loffler F."/>
        </authorList>
    </citation>
    <scope>NUCLEOTIDE SEQUENCE</scope>
</reference>
<name>A0A645BDL4_9ZZZZ</name>
<dbReference type="InterPro" id="IPR020542">
    <property type="entry name" value="Asp_carbamoyltrfase_reg_C"/>
</dbReference>
<feature type="domain" description="Aspartate carbamoyltransferase regulatory subunit C-terminal" evidence="5">
    <location>
        <begin position="52"/>
        <end position="97"/>
    </location>
</feature>
<gene>
    <name evidence="6" type="primary">pyrI_18</name>
    <name evidence="6" type="ORF">SDC9_110415</name>
</gene>
<dbReference type="Pfam" id="PF01948">
    <property type="entry name" value="PyrI"/>
    <property type="match status" value="1"/>
</dbReference>
<evidence type="ECO:0000256" key="3">
    <source>
        <dbReference type="ARBA" id="ARBA00022975"/>
    </source>
</evidence>